<keyword evidence="1" id="KW-1133">Transmembrane helix</keyword>
<protein>
    <submittedName>
        <fullName evidence="2">Uncharacterized protein</fullName>
    </submittedName>
</protein>
<feature type="transmembrane region" description="Helical" evidence="1">
    <location>
        <begin position="100"/>
        <end position="127"/>
    </location>
</feature>
<feature type="transmembrane region" description="Helical" evidence="1">
    <location>
        <begin position="21"/>
        <end position="41"/>
    </location>
</feature>
<comment type="caution">
    <text evidence="2">The sequence shown here is derived from an EMBL/GenBank/DDBJ whole genome shotgun (WGS) entry which is preliminary data.</text>
</comment>
<name>A0A6B0TVZ1_9RHOB</name>
<evidence type="ECO:0000313" key="2">
    <source>
        <dbReference type="EMBL" id="MXU65728.1"/>
    </source>
</evidence>
<keyword evidence="1" id="KW-0812">Transmembrane</keyword>
<gene>
    <name evidence="2" type="ORF">GSH16_09730</name>
</gene>
<keyword evidence="1" id="KW-0472">Membrane</keyword>
<proteinExistence type="predicted"/>
<feature type="transmembrane region" description="Helical" evidence="1">
    <location>
        <begin position="70"/>
        <end position="88"/>
    </location>
</feature>
<organism evidence="2 3">
    <name type="scientific">Oceanomicrobium pacificus</name>
    <dbReference type="NCBI Taxonomy" id="2692916"/>
    <lineage>
        <taxon>Bacteria</taxon>
        <taxon>Pseudomonadati</taxon>
        <taxon>Pseudomonadota</taxon>
        <taxon>Alphaproteobacteria</taxon>
        <taxon>Rhodobacterales</taxon>
        <taxon>Paracoccaceae</taxon>
        <taxon>Oceanomicrobium</taxon>
    </lineage>
</organism>
<sequence>MYEFLKSTLQIFGVVFLRFRPVPRIWSVWLVGVNLACLYFIKHPEAQVVLATTGVAVILQALIHRRFGFVRLLGIAHILWIPMFAWMATRTTEIAHYPDLQNWLVILLATNAVSFIVDTVDVLRFFCGERAPHYRWS</sequence>
<dbReference type="AlphaFoldDB" id="A0A6B0TVZ1"/>
<accession>A0A6B0TVZ1</accession>
<reference evidence="2 3" key="1">
    <citation type="submission" date="2019-12" db="EMBL/GenBank/DDBJ databases">
        <title>Strain KN286 was isolated from seawater, which was collected from Caroline Seamount in the tropical western Pacific.</title>
        <authorList>
            <person name="Wang Q."/>
        </authorList>
    </citation>
    <scope>NUCLEOTIDE SEQUENCE [LARGE SCALE GENOMIC DNA]</scope>
    <source>
        <strain evidence="2 3">KN286</strain>
    </source>
</reference>
<evidence type="ECO:0000313" key="3">
    <source>
        <dbReference type="Proteomes" id="UP000436016"/>
    </source>
</evidence>
<dbReference type="EMBL" id="WUWG01000003">
    <property type="protein sequence ID" value="MXU65728.1"/>
    <property type="molecule type" value="Genomic_DNA"/>
</dbReference>
<dbReference type="Proteomes" id="UP000436016">
    <property type="component" value="Unassembled WGS sequence"/>
</dbReference>
<dbReference type="RefSeq" id="WP_160854466.1">
    <property type="nucleotide sequence ID" value="NZ_WUWG01000003.1"/>
</dbReference>
<keyword evidence="3" id="KW-1185">Reference proteome</keyword>
<evidence type="ECO:0000256" key="1">
    <source>
        <dbReference type="SAM" id="Phobius"/>
    </source>
</evidence>